<dbReference type="InterPro" id="IPR001387">
    <property type="entry name" value="Cro/C1-type_HTH"/>
</dbReference>
<dbReference type="PANTHER" id="PTHR46797">
    <property type="entry name" value="HTH-TYPE TRANSCRIPTIONAL REGULATOR"/>
    <property type="match status" value="1"/>
</dbReference>
<protein>
    <submittedName>
        <fullName evidence="3">Helix-turn-helix domain-containing protein</fullName>
    </submittedName>
</protein>
<organism evidence="3 4">
    <name type="scientific">Microbacterium croceum</name>
    <dbReference type="NCBI Taxonomy" id="2851645"/>
    <lineage>
        <taxon>Bacteria</taxon>
        <taxon>Bacillati</taxon>
        <taxon>Actinomycetota</taxon>
        <taxon>Actinomycetes</taxon>
        <taxon>Micrococcales</taxon>
        <taxon>Microbacteriaceae</taxon>
        <taxon>Microbacterium</taxon>
    </lineage>
</organism>
<evidence type="ECO:0000256" key="1">
    <source>
        <dbReference type="ARBA" id="ARBA00023125"/>
    </source>
</evidence>
<reference evidence="3 4" key="1">
    <citation type="submission" date="2021-06" db="EMBL/GenBank/DDBJ databases">
        <title>Genome-based taxonomic framework of Microbacterium strains isolated from marine environment, the description of four new species and reclassification of four preexisting species.</title>
        <authorList>
            <person name="Lee S.D."/>
            <person name="Kim S.-M."/>
            <person name="Byeon Y.-S."/>
            <person name="Yang H.L."/>
            <person name="Kim I.S."/>
        </authorList>
    </citation>
    <scope>NUCLEOTIDE SEQUENCE [LARGE SCALE GENOMIC DNA]</scope>
    <source>
        <strain evidence="3 4">SSW1-49</strain>
    </source>
</reference>
<dbReference type="SUPFAM" id="SSF47413">
    <property type="entry name" value="lambda repressor-like DNA-binding domains"/>
    <property type="match status" value="1"/>
</dbReference>
<comment type="caution">
    <text evidence="3">The sequence shown here is derived from an EMBL/GenBank/DDBJ whole genome shotgun (WGS) entry which is preliminary data.</text>
</comment>
<dbReference type="Gene3D" id="2.60.120.10">
    <property type="entry name" value="Jelly Rolls"/>
    <property type="match status" value="1"/>
</dbReference>
<dbReference type="RefSeq" id="WP_247628486.1">
    <property type="nucleotide sequence ID" value="NZ_JAHWXN010000001.1"/>
</dbReference>
<evidence type="ECO:0000259" key="2">
    <source>
        <dbReference type="PROSITE" id="PS50943"/>
    </source>
</evidence>
<proteinExistence type="predicted"/>
<dbReference type="EMBL" id="JAHWXN010000001">
    <property type="protein sequence ID" value="MCK2035044.1"/>
    <property type="molecule type" value="Genomic_DNA"/>
</dbReference>
<dbReference type="InterPro" id="IPR014710">
    <property type="entry name" value="RmlC-like_jellyroll"/>
</dbReference>
<dbReference type="InterPro" id="IPR011051">
    <property type="entry name" value="RmlC_Cupin_sf"/>
</dbReference>
<dbReference type="SMART" id="SM00530">
    <property type="entry name" value="HTH_XRE"/>
    <property type="match status" value="1"/>
</dbReference>
<dbReference type="Pfam" id="PF01381">
    <property type="entry name" value="HTH_3"/>
    <property type="match status" value="1"/>
</dbReference>
<gene>
    <name evidence="3" type="ORF">KZC51_02745</name>
</gene>
<dbReference type="PROSITE" id="PS50943">
    <property type="entry name" value="HTH_CROC1"/>
    <property type="match status" value="1"/>
</dbReference>
<keyword evidence="4" id="KW-1185">Reference proteome</keyword>
<dbReference type="CDD" id="cd02209">
    <property type="entry name" value="cupin_XRE_C"/>
    <property type="match status" value="1"/>
</dbReference>
<accession>A0ABT0FAT4</accession>
<keyword evidence="1" id="KW-0238">DNA-binding</keyword>
<sequence length="192" mass="20765">MDADTAAVLEAIGPRLRRLRSARQLTLAEVAALSGLSVSALSRIETGHRQPTLDALIPLARAFAVSLDRIIGAPETGDPRVNLEPQRLGTGGVAVPLTQHPGRVQAFKHVLGPREPVLASHRGHAWIHVLAGHLRLVIGREEHLLEPGEQVEFDSSLPHWFGPADQLAVEILHLFVPDGERPVTRTLPTSPT</sequence>
<dbReference type="Gene3D" id="1.10.260.40">
    <property type="entry name" value="lambda repressor-like DNA-binding domains"/>
    <property type="match status" value="1"/>
</dbReference>
<evidence type="ECO:0000313" key="4">
    <source>
        <dbReference type="Proteomes" id="UP001300096"/>
    </source>
</evidence>
<feature type="domain" description="HTH cro/C1-type" evidence="2">
    <location>
        <begin position="16"/>
        <end position="70"/>
    </location>
</feature>
<dbReference type="InterPro" id="IPR010982">
    <property type="entry name" value="Lambda_DNA-bd_dom_sf"/>
</dbReference>
<name>A0ABT0FAT4_9MICO</name>
<dbReference type="Proteomes" id="UP001300096">
    <property type="component" value="Unassembled WGS sequence"/>
</dbReference>
<dbReference type="CDD" id="cd00093">
    <property type="entry name" value="HTH_XRE"/>
    <property type="match status" value="1"/>
</dbReference>
<evidence type="ECO:0000313" key="3">
    <source>
        <dbReference type="EMBL" id="MCK2035044.1"/>
    </source>
</evidence>
<dbReference type="Pfam" id="PF07883">
    <property type="entry name" value="Cupin_2"/>
    <property type="match status" value="1"/>
</dbReference>
<dbReference type="PANTHER" id="PTHR46797:SF1">
    <property type="entry name" value="METHYLPHOSPHONATE SYNTHASE"/>
    <property type="match status" value="1"/>
</dbReference>
<dbReference type="SUPFAM" id="SSF51182">
    <property type="entry name" value="RmlC-like cupins"/>
    <property type="match status" value="1"/>
</dbReference>
<dbReference type="InterPro" id="IPR013096">
    <property type="entry name" value="Cupin_2"/>
</dbReference>
<dbReference type="InterPro" id="IPR050807">
    <property type="entry name" value="TransReg_Diox_bact_type"/>
</dbReference>